<dbReference type="GO" id="GO:0004350">
    <property type="term" value="F:glutamate-5-semialdehyde dehydrogenase activity"/>
    <property type="evidence" value="ECO:0007669"/>
    <property type="project" value="TreeGrafter"/>
</dbReference>
<evidence type="ECO:0000259" key="5">
    <source>
        <dbReference type="Pfam" id="PF00696"/>
    </source>
</evidence>
<dbReference type="InterPro" id="IPR001057">
    <property type="entry name" value="Glu/AcGlu_kinase"/>
</dbReference>
<evidence type="ECO:0000256" key="2">
    <source>
        <dbReference type="ARBA" id="ARBA00022741"/>
    </source>
</evidence>
<evidence type="ECO:0000256" key="3">
    <source>
        <dbReference type="ARBA" id="ARBA00022777"/>
    </source>
</evidence>
<name>A0A8J7KZT1_9FIRM</name>
<dbReference type="PANTHER" id="PTHR11063:SF8">
    <property type="entry name" value="DELTA-1-PYRROLINE-5-CARBOXYLATE SYNTHASE"/>
    <property type="match status" value="1"/>
</dbReference>
<dbReference type="Proteomes" id="UP000623269">
    <property type="component" value="Unassembled WGS sequence"/>
</dbReference>
<proteinExistence type="predicted"/>
<organism evidence="6 7">
    <name type="scientific">Mobilitalea sibirica</name>
    <dbReference type="NCBI Taxonomy" id="1462919"/>
    <lineage>
        <taxon>Bacteria</taxon>
        <taxon>Bacillati</taxon>
        <taxon>Bacillota</taxon>
        <taxon>Clostridia</taxon>
        <taxon>Lachnospirales</taxon>
        <taxon>Lachnospiraceae</taxon>
        <taxon>Mobilitalea</taxon>
    </lineage>
</organism>
<dbReference type="GO" id="GO:0016301">
    <property type="term" value="F:kinase activity"/>
    <property type="evidence" value="ECO:0007669"/>
    <property type="project" value="UniProtKB-KW"/>
</dbReference>
<accession>A0A8J7KZT1</accession>
<keyword evidence="2" id="KW-0547">Nucleotide-binding</keyword>
<dbReference type="GO" id="GO:0005524">
    <property type="term" value="F:ATP binding"/>
    <property type="evidence" value="ECO:0007669"/>
    <property type="project" value="UniProtKB-KW"/>
</dbReference>
<dbReference type="EMBL" id="JAEAGR010000007">
    <property type="protein sequence ID" value="MBH1940908.1"/>
    <property type="molecule type" value="Genomic_DNA"/>
</dbReference>
<evidence type="ECO:0000313" key="6">
    <source>
        <dbReference type="EMBL" id="MBH1940908.1"/>
    </source>
</evidence>
<keyword evidence="4" id="KW-0067">ATP-binding</keyword>
<dbReference type="SUPFAM" id="SSF53633">
    <property type="entry name" value="Carbamate kinase-like"/>
    <property type="match status" value="1"/>
</dbReference>
<dbReference type="InterPro" id="IPR036393">
    <property type="entry name" value="AceGlu_kinase-like_sf"/>
</dbReference>
<dbReference type="PRINTS" id="PR00474">
    <property type="entry name" value="GLU5KINASE"/>
</dbReference>
<dbReference type="Pfam" id="PF00696">
    <property type="entry name" value="AA_kinase"/>
    <property type="match status" value="1"/>
</dbReference>
<dbReference type="InterPro" id="IPR001048">
    <property type="entry name" value="Asp/Glu/Uridylate_kinase"/>
</dbReference>
<dbReference type="AlphaFoldDB" id="A0A8J7KZT1"/>
<keyword evidence="1" id="KW-0808">Transferase</keyword>
<gene>
    <name evidence="6" type="ORF">I5677_08400</name>
</gene>
<dbReference type="Gene3D" id="3.40.1160.10">
    <property type="entry name" value="Acetylglutamate kinase-like"/>
    <property type="match status" value="1"/>
</dbReference>
<dbReference type="PANTHER" id="PTHR11063">
    <property type="entry name" value="GLUTAMATE SEMIALDEHYDE DEHYDROGENASE"/>
    <property type="match status" value="1"/>
</dbReference>
<keyword evidence="3 6" id="KW-0418">Kinase</keyword>
<protein>
    <submittedName>
        <fullName evidence="6">Uridylate kinase</fullName>
    </submittedName>
</protein>
<evidence type="ECO:0000256" key="4">
    <source>
        <dbReference type="ARBA" id="ARBA00022840"/>
    </source>
</evidence>
<keyword evidence="7" id="KW-1185">Reference proteome</keyword>
<evidence type="ECO:0000313" key="7">
    <source>
        <dbReference type="Proteomes" id="UP000623269"/>
    </source>
</evidence>
<evidence type="ECO:0000256" key="1">
    <source>
        <dbReference type="ARBA" id="ARBA00022679"/>
    </source>
</evidence>
<reference evidence="6" key="1">
    <citation type="submission" date="2020-12" db="EMBL/GenBank/DDBJ databases">
        <title>M. sibirica DSM 26468T genome.</title>
        <authorList>
            <person name="Thieme N."/>
            <person name="Rettenmaier R."/>
            <person name="Zverlov V."/>
            <person name="Liebl W."/>
        </authorList>
    </citation>
    <scope>NUCLEOTIDE SEQUENCE</scope>
    <source>
        <strain evidence="6">DSM 26468</strain>
    </source>
</reference>
<dbReference type="RefSeq" id="WP_197661132.1">
    <property type="nucleotide sequence ID" value="NZ_JAEAGR010000007.1"/>
</dbReference>
<sequence>MFDCELVGKIGSMALIRRDDYDIDYNVFSRLGAELEPGFIWISSGAVEIGRIDYMRRNGGKEILDSAQGEVNACYAAQGQSILMENYRKFVNPSYSVRQVLVEHQHFNEPEKSKFIKKLLLDCVKQNAIPIVNYNDSVSNEETRKMELFSLRKQQEKVVECIDNDETASEIASLVKAKYLLILTSSIGLLEDPQDETSLVKEVIGKNVYELIDNINELKRCCSGASRQGANGMRAKLEYISEPIKNGTTVIIGHAKYKIKDLLLGNVERTIFRVG</sequence>
<feature type="domain" description="Aspartate/glutamate/uridylate kinase" evidence="5">
    <location>
        <begin position="73"/>
        <end position="253"/>
    </location>
</feature>
<comment type="caution">
    <text evidence="6">The sequence shown here is derived from an EMBL/GenBank/DDBJ whole genome shotgun (WGS) entry which is preliminary data.</text>
</comment>